<dbReference type="InterPro" id="IPR050523">
    <property type="entry name" value="AKR_Detox_Biosynth"/>
</dbReference>
<reference evidence="4" key="2">
    <citation type="journal article" date="2023" name="IMA Fungus">
        <title>Comparative genomic study of the Penicillium genus elucidates a diverse pangenome and 15 lateral gene transfer events.</title>
        <authorList>
            <person name="Petersen C."/>
            <person name="Sorensen T."/>
            <person name="Nielsen M.R."/>
            <person name="Sondergaard T.E."/>
            <person name="Sorensen J.L."/>
            <person name="Fitzpatrick D.A."/>
            <person name="Frisvad J.C."/>
            <person name="Nielsen K.L."/>
        </authorList>
    </citation>
    <scope>NUCLEOTIDE SEQUENCE</scope>
    <source>
        <strain evidence="4">IBT 16849</strain>
    </source>
</reference>
<dbReference type="SUPFAM" id="SSF51430">
    <property type="entry name" value="NAD(P)-linked oxidoreductase"/>
    <property type="match status" value="1"/>
</dbReference>
<feature type="domain" description="NADP-dependent oxidoreductase" evidence="3">
    <location>
        <begin position="21"/>
        <end position="287"/>
    </location>
</feature>
<dbReference type="Pfam" id="PF00248">
    <property type="entry name" value="Aldo_ket_red"/>
    <property type="match status" value="1"/>
</dbReference>
<comment type="caution">
    <text evidence="4">The sequence shown here is derived from an EMBL/GenBank/DDBJ whole genome shotgun (WGS) entry which is preliminary data.</text>
</comment>
<dbReference type="Proteomes" id="UP001150879">
    <property type="component" value="Unassembled WGS sequence"/>
</dbReference>
<keyword evidence="1" id="KW-0560">Oxidoreductase</keyword>
<dbReference type="InterPro" id="IPR023210">
    <property type="entry name" value="NADP_OxRdtase_dom"/>
</dbReference>
<reference evidence="4" key="1">
    <citation type="submission" date="2022-11" db="EMBL/GenBank/DDBJ databases">
        <authorList>
            <person name="Petersen C."/>
        </authorList>
    </citation>
    <scope>NUCLEOTIDE SEQUENCE</scope>
    <source>
        <strain evidence="4">IBT 16849</strain>
    </source>
</reference>
<dbReference type="GO" id="GO:0016491">
    <property type="term" value="F:oxidoreductase activity"/>
    <property type="evidence" value="ECO:0007669"/>
    <property type="project" value="UniProtKB-KW"/>
</dbReference>
<dbReference type="PANTHER" id="PTHR43364">
    <property type="entry name" value="NADH-SPECIFIC METHYLGLYOXAL REDUCTASE-RELATED"/>
    <property type="match status" value="1"/>
</dbReference>
<comment type="similarity">
    <text evidence="2">Belongs to the aldo/keto reductase family. Aldo/keto reductase 2 subfamily.</text>
</comment>
<dbReference type="OrthoDB" id="48988at2759"/>
<dbReference type="PANTHER" id="PTHR43364:SF4">
    <property type="entry name" value="NAD(P)-LINKED OXIDOREDUCTASE SUPERFAMILY PROTEIN"/>
    <property type="match status" value="1"/>
</dbReference>
<accession>A0A9W9M0R0</accession>
<dbReference type="InterPro" id="IPR036812">
    <property type="entry name" value="NAD(P)_OxRdtase_dom_sf"/>
</dbReference>
<keyword evidence="5" id="KW-1185">Reference proteome</keyword>
<protein>
    <recommendedName>
        <fullName evidence="3">NADP-dependent oxidoreductase domain-containing protein</fullName>
    </recommendedName>
</protein>
<gene>
    <name evidence="4" type="ORF">N7472_010086</name>
</gene>
<sequence>MSLPNTIFGCGSLGSPLIGQNFRTSAQVQGLLDQLKTLGIDRLDTAARYSPGNPGGSEKLIGEVRAASQGFTIDTKINIPDAAIADGAGSLTAAAIANSIDMSFDRLKVDKVHILHFHRSDPITPVAEQAAEIQKQYLAGRFEKFGVSNFSTEEVAELIAVCEENGYIKPSVFQGRYNLIDRQMEESLFPLLRRHDIVFNAYSPLASGFLTGRATRGDVEGTRFSPNNQISSVLNSMYDKPHIHTAMTGLLDTLEPLQISGSEACLRWIYHHSVLQEGDGVILGASKLL</sequence>
<proteinExistence type="inferred from homology"/>
<name>A0A9W9M0R0_9EURO</name>
<evidence type="ECO:0000313" key="5">
    <source>
        <dbReference type="Proteomes" id="UP001150879"/>
    </source>
</evidence>
<organism evidence="4 5">
    <name type="scientific">Penicillium cf. griseofulvum</name>
    <dbReference type="NCBI Taxonomy" id="2972120"/>
    <lineage>
        <taxon>Eukaryota</taxon>
        <taxon>Fungi</taxon>
        <taxon>Dikarya</taxon>
        <taxon>Ascomycota</taxon>
        <taxon>Pezizomycotina</taxon>
        <taxon>Eurotiomycetes</taxon>
        <taxon>Eurotiomycetidae</taxon>
        <taxon>Eurotiales</taxon>
        <taxon>Aspergillaceae</taxon>
        <taxon>Penicillium</taxon>
    </lineage>
</organism>
<dbReference type="Gene3D" id="3.20.20.100">
    <property type="entry name" value="NADP-dependent oxidoreductase domain"/>
    <property type="match status" value="1"/>
</dbReference>
<evidence type="ECO:0000256" key="1">
    <source>
        <dbReference type="ARBA" id="ARBA00023002"/>
    </source>
</evidence>
<evidence type="ECO:0000259" key="3">
    <source>
        <dbReference type="Pfam" id="PF00248"/>
    </source>
</evidence>
<dbReference type="EMBL" id="JAPQKP010000006">
    <property type="protein sequence ID" value="KAJ5185246.1"/>
    <property type="molecule type" value="Genomic_DNA"/>
</dbReference>
<dbReference type="AlphaFoldDB" id="A0A9W9M0R0"/>
<evidence type="ECO:0000313" key="4">
    <source>
        <dbReference type="EMBL" id="KAJ5185246.1"/>
    </source>
</evidence>
<evidence type="ECO:0000256" key="2">
    <source>
        <dbReference type="ARBA" id="ARBA00038157"/>
    </source>
</evidence>